<proteinExistence type="predicted"/>
<dbReference type="AlphaFoldDB" id="A0A495ISY0"/>
<protein>
    <submittedName>
        <fullName evidence="1">Uncharacterized protein</fullName>
    </submittedName>
</protein>
<organism evidence="1 2">
    <name type="scientific">Williamsia marianensis</name>
    <dbReference type="NCBI Taxonomy" id="85044"/>
    <lineage>
        <taxon>Bacteria</taxon>
        <taxon>Bacillati</taxon>
        <taxon>Actinomycetota</taxon>
        <taxon>Actinomycetes</taxon>
        <taxon>Mycobacteriales</taxon>
        <taxon>Nocardiaceae</taxon>
        <taxon>Williamsia</taxon>
    </lineage>
</organism>
<comment type="caution">
    <text evidence="1">The sequence shown here is derived from an EMBL/GenBank/DDBJ whole genome shotgun (WGS) entry which is preliminary data.</text>
</comment>
<dbReference type="EMBL" id="RBKV01000002">
    <property type="protein sequence ID" value="RKR79780.1"/>
    <property type="molecule type" value="Genomic_DNA"/>
</dbReference>
<gene>
    <name evidence="1" type="ORF">DFJ75_4918</name>
</gene>
<accession>A0A495ISY0</accession>
<reference evidence="1 2" key="1">
    <citation type="submission" date="2018-10" db="EMBL/GenBank/DDBJ databases">
        <title>Sequencing the genomes of 1000 actinobacteria strains.</title>
        <authorList>
            <person name="Klenk H.-P."/>
        </authorList>
    </citation>
    <scope>NUCLEOTIDE SEQUENCE [LARGE SCALE GENOMIC DNA]</scope>
    <source>
        <strain evidence="1 2">DSM 44343</strain>
    </source>
</reference>
<sequence>MRGRLSQAAGDGSVAVSSAAYGLRMWHNDRATGNQSTVLFGDMKDQIVQAYTSFSELDIDDAADARASEHLLQLLTQRKYKSIARTYRARRNFPQ</sequence>
<name>A0A495ISY0_WILMA</name>
<dbReference type="Proteomes" id="UP000274762">
    <property type="component" value="Unassembled WGS sequence"/>
</dbReference>
<evidence type="ECO:0000313" key="2">
    <source>
        <dbReference type="Proteomes" id="UP000274762"/>
    </source>
</evidence>
<evidence type="ECO:0000313" key="1">
    <source>
        <dbReference type="EMBL" id="RKR79780.1"/>
    </source>
</evidence>
<dbReference type="RefSeq" id="WP_147431448.1">
    <property type="nucleotide sequence ID" value="NZ_CBCRXS010000019.1"/>
</dbReference>